<dbReference type="AlphaFoldDB" id="A0A0G4PNJ2"/>
<proteinExistence type="predicted"/>
<evidence type="ECO:0000313" key="2">
    <source>
        <dbReference type="Proteomes" id="UP000053732"/>
    </source>
</evidence>
<dbReference type="Pfam" id="PF13374">
    <property type="entry name" value="TPR_10"/>
    <property type="match status" value="1"/>
</dbReference>
<dbReference type="Proteomes" id="UP000053732">
    <property type="component" value="Unassembled WGS sequence"/>
</dbReference>
<reference evidence="1 2" key="1">
    <citation type="journal article" date="2014" name="Nat. Commun.">
        <title>Multiple recent horizontal transfers of a large genomic region in cheese making fungi.</title>
        <authorList>
            <person name="Cheeseman K."/>
            <person name="Ropars J."/>
            <person name="Renault P."/>
            <person name="Dupont J."/>
            <person name="Gouzy J."/>
            <person name="Branca A."/>
            <person name="Abraham A.L."/>
            <person name="Ceppi M."/>
            <person name="Conseiller E."/>
            <person name="Debuchy R."/>
            <person name="Malagnac F."/>
            <person name="Goarin A."/>
            <person name="Silar P."/>
            <person name="Lacoste S."/>
            <person name="Sallet E."/>
            <person name="Bensimon A."/>
            <person name="Giraud T."/>
            <person name="Brygoo Y."/>
        </authorList>
    </citation>
    <scope>NUCLEOTIDE SEQUENCE [LARGE SCALE GENOMIC DNA]</scope>
    <source>
        <strain evidence="2">FM 013</strain>
    </source>
</reference>
<sequence>MRLGIYLLTRYDQTGDLNDLQHTVRFLKRAAYATPQDYNDPDVALVSINLASYFSTRYDRTGDLDYLQEVVRLAKTAVDTLPDDHP</sequence>
<accession>A0A0G4PNJ2</accession>
<gene>
    <name evidence="1" type="ORF">PCAMFM013_S023g000201</name>
</gene>
<name>A0A0G4PNJ2_PENC3</name>
<keyword evidence="2" id="KW-1185">Reference proteome</keyword>
<evidence type="ECO:0000313" key="1">
    <source>
        <dbReference type="EMBL" id="CRL27743.1"/>
    </source>
</evidence>
<dbReference type="STRING" id="1429867.A0A0G4PNJ2"/>
<dbReference type="EMBL" id="HG793156">
    <property type="protein sequence ID" value="CRL27743.1"/>
    <property type="molecule type" value="Genomic_DNA"/>
</dbReference>
<organism evidence="1 2">
    <name type="scientific">Penicillium camemberti (strain FM 013)</name>
    <dbReference type="NCBI Taxonomy" id="1429867"/>
    <lineage>
        <taxon>Eukaryota</taxon>
        <taxon>Fungi</taxon>
        <taxon>Dikarya</taxon>
        <taxon>Ascomycota</taxon>
        <taxon>Pezizomycotina</taxon>
        <taxon>Eurotiomycetes</taxon>
        <taxon>Eurotiomycetidae</taxon>
        <taxon>Eurotiales</taxon>
        <taxon>Aspergillaceae</taxon>
        <taxon>Penicillium</taxon>
    </lineage>
</organism>
<protein>
    <submittedName>
        <fullName evidence="1">Str. FM013</fullName>
    </submittedName>
</protein>